<sequence length="262" mass="29765">MPENLHEPLLPGLPLDELLASAPCNFPKPLFILDRKGKFLCADGIFRDQLPTDRQKLLPNENQPKPILDIDTRKAMTSEVLRTAQPKRFDSVQEGIVHSYTLSPLHSFEGDIDNLLLTVSESTILQEPQSGETNSLAAASELYDAIPASIIIIDARMQLVGWNRFSRDTINRLSDNEMPDVNPLKRVHPDDQPEIKRKMHNVLHFDTEESAEFRMFHKNGPPYKWAMLRGKRTIIGNEPCVVVVVTEITELKVAEQQQKKLQ</sequence>
<dbReference type="Gene3D" id="3.30.450.20">
    <property type="entry name" value="PAS domain"/>
    <property type="match status" value="1"/>
</dbReference>
<dbReference type="EMBL" id="DRSQ01000046">
    <property type="protein sequence ID" value="HHE31440.1"/>
    <property type="molecule type" value="Genomic_DNA"/>
</dbReference>
<dbReference type="CDD" id="cd00130">
    <property type="entry name" value="PAS"/>
    <property type="match status" value="1"/>
</dbReference>
<dbReference type="InterPro" id="IPR013655">
    <property type="entry name" value="PAS_fold_3"/>
</dbReference>
<proteinExistence type="predicted"/>
<organism evidence="2">
    <name type="scientific">Chlorobaculum parvum</name>
    <dbReference type="NCBI Taxonomy" id="274539"/>
    <lineage>
        <taxon>Bacteria</taxon>
        <taxon>Pseudomonadati</taxon>
        <taxon>Chlorobiota</taxon>
        <taxon>Chlorobiia</taxon>
        <taxon>Chlorobiales</taxon>
        <taxon>Chlorobiaceae</taxon>
        <taxon>Chlorobaculum</taxon>
    </lineage>
</organism>
<dbReference type="InterPro" id="IPR000014">
    <property type="entry name" value="PAS"/>
</dbReference>
<gene>
    <name evidence="2" type="ORF">ENL07_02070</name>
</gene>
<evidence type="ECO:0000313" key="2">
    <source>
        <dbReference type="EMBL" id="HHE31440.1"/>
    </source>
</evidence>
<comment type="caution">
    <text evidence="2">The sequence shown here is derived from an EMBL/GenBank/DDBJ whole genome shotgun (WGS) entry which is preliminary data.</text>
</comment>
<dbReference type="Pfam" id="PF08447">
    <property type="entry name" value="PAS_3"/>
    <property type="match status" value="1"/>
</dbReference>
<dbReference type="NCBIfam" id="TIGR00229">
    <property type="entry name" value="sensory_box"/>
    <property type="match status" value="1"/>
</dbReference>
<feature type="domain" description="PAS" evidence="1">
    <location>
        <begin position="17"/>
        <end position="86"/>
    </location>
</feature>
<evidence type="ECO:0000259" key="1">
    <source>
        <dbReference type="SMART" id="SM00091"/>
    </source>
</evidence>
<accession>A0A7C5HLS0</accession>
<feature type="non-terminal residue" evidence="2">
    <location>
        <position position="262"/>
    </location>
</feature>
<dbReference type="AlphaFoldDB" id="A0A7C5HLS0"/>
<dbReference type="SMART" id="SM00091">
    <property type="entry name" value="PAS"/>
    <property type="match status" value="2"/>
</dbReference>
<feature type="domain" description="PAS" evidence="1">
    <location>
        <begin position="137"/>
        <end position="204"/>
    </location>
</feature>
<name>A0A7C5HLS0_9CHLB</name>
<dbReference type="Proteomes" id="UP000886058">
    <property type="component" value="Unassembled WGS sequence"/>
</dbReference>
<protein>
    <submittedName>
        <fullName evidence="2">PAS domain S-box protein</fullName>
    </submittedName>
</protein>
<dbReference type="InterPro" id="IPR035965">
    <property type="entry name" value="PAS-like_dom_sf"/>
</dbReference>
<reference evidence="2" key="1">
    <citation type="journal article" date="2020" name="mSystems">
        <title>Genome- and Community-Level Interaction Insights into Carbon Utilization and Element Cycling Functions of Hydrothermarchaeota in Hydrothermal Sediment.</title>
        <authorList>
            <person name="Zhou Z."/>
            <person name="Liu Y."/>
            <person name="Xu W."/>
            <person name="Pan J."/>
            <person name="Luo Z.H."/>
            <person name="Li M."/>
        </authorList>
    </citation>
    <scope>NUCLEOTIDE SEQUENCE [LARGE SCALE GENOMIC DNA]</scope>
    <source>
        <strain evidence="2">HyVt-633</strain>
    </source>
</reference>
<dbReference type="SUPFAM" id="SSF55785">
    <property type="entry name" value="PYP-like sensor domain (PAS domain)"/>
    <property type="match status" value="1"/>
</dbReference>